<dbReference type="Pfam" id="PF08240">
    <property type="entry name" value="ADH_N"/>
    <property type="match status" value="1"/>
</dbReference>
<proteinExistence type="predicted"/>
<evidence type="ECO:0000259" key="3">
    <source>
        <dbReference type="SMART" id="SM00829"/>
    </source>
</evidence>
<feature type="domain" description="Enoyl reductase (ER)" evidence="3">
    <location>
        <begin position="10"/>
        <end position="332"/>
    </location>
</feature>
<dbReference type="Gene3D" id="3.90.180.10">
    <property type="entry name" value="Medium-chain alcohol dehydrogenases, catalytic domain"/>
    <property type="match status" value="1"/>
</dbReference>
<name>A0A7C9PM97_9MICO</name>
<dbReference type="Pfam" id="PF13602">
    <property type="entry name" value="ADH_zinc_N_2"/>
    <property type="match status" value="1"/>
</dbReference>
<organism evidence="4 5">
    <name type="scientific">Galbitalea soli</name>
    <dbReference type="NCBI Taxonomy" id="1268042"/>
    <lineage>
        <taxon>Bacteria</taxon>
        <taxon>Bacillati</taxon>
        <taxon>Actinomycetota</taxon>
        <taxon>Actinomycetes</taxon>
        <taxon>Micrococcales</taxon>
        <taxon>Microbacteriaceae</taxon>
        <taxon>Galbitalea</taxon>
    </lineage>
</organism>
<keyword evidence="1" id="KW-0521">NADP</keyword>
<dbReference type="PANTHER" id="PTHR48106">
    <property type="entry name" value="QUINONE OXIDOREDUCTASE PIG3-RELATED"/>
    <property type="match status" value="1"/>
</dbReference>
<dbReference type="InterPro" id="IPR020843">
    <property type="entry name" value="ER"/>
</dbReference>
<accession>A0A7C9PM97</accession>
<evidence type="ECO:0000313" key="4">
    <source>
        <dbReference type="EMBL" id="NEM90772.1"/>
    </source>
</evidence>
<dbReference type="PANTHER" id="PTHR48106:SF8">
    <property type="entry name" value="OS02G0805600 PROTEIN"/>
    <property type="match status" value="1"/>
</dbReference>
<dbReference type="GO" id="GO:0016651">
    <property type="term" value="F:oxidoreductase activity, acting on NAD(P)H"/>
    <property type="evidence" value="ECO:0007669"/>
    <property type="project" value="TreeGrafter"/>
</dbReference>
<dbReference type="InterPro" id="IPR036291">
    <property type="entry name" value="NAD(P)-bd_dom_sf"/>
</dbReference>
<dbReference type="SUPFAM" id="SSF51735">
    <property type="entry name" value="NAD(P)-binding Rossmann-fold domains"/>
    <property type="match status" value="1"/>
</dbReference>
<dbReference type="InterPro" id="IPR011032">
    <property type="entry name" value="GroES-like_sf"/>
</dbReference>
<evidence type="ECO:0000313" key="5">
    <source>
        <dbReference type="Proteomes" id="UP000479756"/>
    </source>
</evidence>
<evidence type="ECO:0000256" key="1">
    <source>
        <dbReference type="ARBA" id="ARBA00022857"/>
    </source>
</evidence>
<dbReference type="EMBL" id="JAAGWZ010000001">
    <property type="protein sequence ID" value="NEM90772.1"/>
    <property type="molecule type" value="Genomic_DNA"/>
</dbReference>
<sequence length="334" mass="34128">MRAVVIPCFGGPEVLTVGELDDPVAGPGQVVIRVAAAGVNRADLHQVAGHYPPPAGAPEWPGMEVSGVIASVGAPATDGIARPRFAVGDRVCALTPGGGYAERLAVDAALVLPVPDSVDLVDAAGIPEAAATVWANVVMAAGLRPGQRMLVHGGSSGVGSFAVQLGAALGATVFATAGGPAKVAFCERLGAIGIDYRAEDFAEVIAAAAPADGSAPGVDVVLDLVGGDYLDRNVRVLRTGGTVMIIANQSGAPGIVDLGELMRRRGRIWATTLRARPFAERAEILAGVRDRVMPLYAEGRIRTVTDSVFPFESAAEAHRRMASGAHSGKILLTP</sequence>
<dbReference type="InterPro" id="IPR014189">
    <property type="entry name" value="Quinone_OxRdtase_PIG3"/>
</dbReference>
<dbReference type="SUPFAM" id="SSF50129">
    <property type="entry name" value="GroES-like"/>
    <property type="match status" value="1"/>
</dbReference>
<dbReference type="GO" id="GO:0070402">
    <property type="term" value="F:NADPH binding"/>
    <property type="evidence" value="ECO:0007669"/>
    <property type="project" value="TreeGrafter"/>
</dbReference>
<evidence type="ECO:0000256" key="2">
    <source>
        <dbReference type="ARBA" id="ARBA00023002"/>
    </source>
</evidence>
<dbReference type="Proteomes" id="UP000479756">
    <property type="component" value="Unassembled WGS sequence"/>
</dbReference>
<dbReference type="CDD" id="cd05276">
    <property type="entry name" value="p53_inducible_oxidoreductase"/>
    <property type="match status" value="1"/>
</dbReference>
<comment type="caution">
    <text evidence="4">The sequence shown here is derived from an EMBL/GenBank/DDBJ whole genome shotgun (WGS) entry which is preliminary data.</text>
</comment>
<gene>
    <name evidence="4" type="ORF">G3T37_05325</name>
</gene>
<dbReference type="InterPro" id="IPR013154">
    <property type="entry name" value="ADH-like_N"/>
</dbReference>
<dbReference type="RefSeq" id="WP_163472383.1">
    <property type="nucleotide sequence ID" value="NZ_JAAGWZ010000001.1"/>
</dbReference>
<keyword evidence="2" id="KW-0560">Oxidoreductase</keyword>
<dbReference type="Gene3D" id="3.40.50.720">
    <property type="entry name" value="NAD(P)-binding Rossmann-like Domain"/>
    <property type="match status" value="1"/>
</dbReference>
<dbReference type="SMART" id="SM00829">
    <property type="entry name" value="PKS_ER"/>
    <property type="match status" value="1"/>
</dbReference>
<dbReference type="AlphaFoldDB" id="A0A7C9PM97"/>
<reference evidence="4 5" key="1">
    <citation type="journal article" date="2014" name="Int. J. Syst. Evol. Microbiol.">
        <title>Description of Galbitalea soli gen. nov., sp. nov., and Frondihabitans sucicola sp. nov.</title>
        <authorList>
            <person name="Kim S.J."/>
            <person name="Lim J.M."/>
            <person name="Ahn J.H."/>
            <person name="Weon H.Y."/>
            <person name="Hamada M."/>
            <person name="Suzuki K."/>
            <person name="Ahn T.Y."/>
            <person name="Kwon S.W."/>
        </authorList>
    </citation>
    <scope>NUCLEOTIDE SEQUENCE [LARGE SCALE GENOMIC DNA]</scope>
    <source>
        <strain evidence="4 5">NBRC 108727</strain>
    </source>
</reference>
<keyword evidence="5" id="KW-1185">Reference proteome</keyword>
<protein>
    <submittedName>
        <fullName evidence="4">NAD(P)H-quinone oxidoreductase</fullName>
    </submittedName>
</protein>
<dbReference type="NCBIfam" id="TIGR02824">
    <property type="entry name" value="quinone_pig3"/>
    <property type="match status" value="1"/>
</dbReference>